<name>A0AAD9HLG8_9PEZI</name>
<feature type="compositionally biased region" description="Basic and acidic residues" evidence="1">
    <location>
        <begin position="81"/>
        <end position="96"/>
    </location>
</feature>
<gene>
    <name evidence="3" type="ORF">LX32DRAFT_691727</name>
</gene>
<accession>A0AAD9HLG8</accession>
<proteinExistence type="predicted"/>
<dbReference type="Proteomes" id="UP001232148">
    <property type="component" value="Unassembled WGS sequence"/>
</dbReference>
<evidence type="ECO:0000256" key="1">
    <source>
        <dbReference type="SAM" id="MobiDB-lite"/>
    </source>
</evidence>
<keyword evidence="2" id="KW-0812">Transmembrane</keyword>
<evidence type="ECO:0000313" key="4">
    <source>
        <dbReference type="Proteomes" id="UP001232148"/>
    </source>
</evidence>
<feature type="region of interest" description="Disordered" evidence="1">
    <location>
        <begin position="60"/>
        <end position="104"/>
    </location>
</feature>
<evidence type="ECO:0000256" key="2">
    <source>
        <dbReference type="SAM" id="Phobius"/>
    </source>
</evidence>
<comment type="caution">
    <text evidence="3">The sequence shown here is derived from an EMBL/GenBank/DDBJ whole genome shotgun (WGS) entry which is preliminary data.</text>
</comment>
<reference evidence="3" key="1">
    <citation type="submission" date="2021-06" db="EMBL/GenBank/DDBJ databases">
        <title>Comparative genomics, transcriptomics and evolutionary studies reveal genomic signatures of adaptation to plant cell wall in hemibiotrophic fungi.</title>
        <authorList>
            <consortium name="DOE Joint Genome Institute"/>
            <person name="Baroncelli R."/>
            <person name="Diaz J.F."/>
            <person name="Benocci T."/>
            <person name="Peng M."/>
            <person name="Battaglia E."/>
            <person name="Haridas S."/>
            <person name="Andreopoulos W."/>
            <person name="Labutti K."/>
            <person name="Pangilinan J."/>
            <person name="Floch G.L."/>
            <person name="Makela M.R."/>
            <person name="Henrissat B."/>
            <person name="Grigoriev I.V."/>
            <person name="Crouch J.A."/>
            <person name="De Vries R.P."/>
            <person name="Sukno S.A."/>
            <person name="Thon M.R."/>
        </authorList>
    </citation>
    <scope>NUCLEOTIDE SEQUENCE</scope>
    <source>
        <strain evidence="3">MAFF235873</strain>
    </source>
</reference>
<organism evidence="3 4">
    <name type="scientific">Colletotrichum zoysiae</name>
    <dbReference type="NCBI Taxonomy" id="1216348"/>
    <lineage>
        <taxon>Eukaryota</taxon>
        <taxon>Fungi</taxon>
        <taxon>Dikarya</taxon>
        <taxon>Ascomycota</taxon>
        <taxon>Pezizomycotina</taxon>
        <taxon>Sordariomycetes</taxon>
        <taxon>Hypocreomycetidae</taxon>
        <taxon>Glomerellales</taxon>
        <taxon>Glomerellaceae</taxon>
        <taxon>Colletotrichum</taxon>
        <taxon>Colletotrichum graminicola species complex</taxon>
    </lineage>
</organism>
<dbReference type="AlphaFoldDB" id="A0AAD9HLG8"/>
<feature type="region of interest" description="Disordered" evidence="1">
    <location>
        <begin position="1"/>
        <end position="25"/>
    </location>
</feature>
<sequence length="104" mass="11542">MSWAEDTNQIPLPQNPLENNNNQKKTALMEIPQPVLKIVAFALSAGILVELVILARLTARSREEQPDWDPATGLSNTGRHGAHDDGEKDVPQRDTRMPPVDHTL</sequence>
<feature type="transmembrane region" description="Helical" evidence="2">
    <location>
        <begin position="35"/>
        <end position="55"/>
    </location>
</feature>
<keyword evidence="2" id="KW-0472">Membrane</keyword>
<feature type="compositionally biased region" description="Low complexity" evidence="1">
    <location>
        <begin position="8"/>
        <end position="23"/>
    </location>
</feature>
<evidence type="ECO:0000313" key="3">
    <source>
        <dbReference type="EMBL" id="KAK2031321.1"/>
    </source>
</evidence>
<protein>
    <submittedName>
        <fullName evidence="3">Uncharacterized protein</fullName>
    </submittedName>
</protein>
<keyword evidence="2" id="KW-1133">Transmembrane helix</keyword>
<dbReference type="EMBL" id="MU842841">
    <property type="protein sequence ID" value="KAK2031321.1"/>
    <property type="molecule type" value="Genomic_DNA"/>
</dbReference>
<keyword evidence="4" id="KW-1185">Reference proteome</keyword>